<protein>
    <recommendedName>
        <fullName evidence="1">Transcriptional coactivator p15 (PC4) C-terminal domain-containing protein</fullName>
    </recommendedName>
</protein>
<sequence>MAEIKYDIIKQLGSIGEGSKGWKKEVNVVSWNNRKPKIDIRDWDENHQKMGKGITLGMDEIKALKEILDGIDLDSLGLD</sequence>
<dbReference type="Proteomes" id="UP001314796">
    <property type="component" value="Unassembled WGS sequence"/>
</dbReference>
<feature type="domain" description="Transcriptional coactivator p15 (PC4) C-terminal" evidence="1">
    <location>
        <begin position="20"/>
        <end position="67"/>
    </location>
</feature>
<proteinExistence type="predicted"/>
<accession>A0ABS2NTE9</accession>
<name>A0ABS2NTE9_9FIRM</name>
<evidence type="ECO:0000313" key="3">
    <source>
        <dbReference type="Proteomes" id="UP001314796"/>
    </source>
</evidence>
<organism evidence="2 3">
    <name type="scientific">Alkaliphilus hydrothermalis</name>
    <dbReference type="NCBI Taxonomy" id="1482730"/>
    <lineage>
        <taxon>Bacteria</taxon>
        <taxon>Bacillati</taxon>
        <taxon>Bacillota</taxon>
        <taxon>Clostridia</taxon>
        <taxon>Peptostreptococcales</taxon>
        <taxon>Natronincolaceae</taxon>
        <taxon>Alkaliphilus</taxon>
    </lineage>
</organism>
<dbReference type="PIRSF" id="PIRSF037246">
    <property type="entry name" value="UCP037246"/>
    <property type="match status" value="1"/>
</dbReference>
<keyword evidence="3" id="KW-1185">Reference proteome</keyword>
<reference evidence="2 3" key="1">
    <citation type="submission" date="2021-01" db="EMBL/GenBank/DDBJ databases">
        <title>Genomic Encyclopedia of Type Strains, Phase IV (KMG-IV): sequencing the most valuable type-strain genomes for metagenomic binning, comparative biology and taxonomic classification.</title>
        <authorList>
            <person name="Goeker M."/>
        </authorList>
    </citation>
    <scope>NUCLEOTIDE SEQUENCE [LARGE SCALE GENOMIC DNA]</scope>
    <source>
        <strain evidence="2 3">DSM 25890</strain>
    </source>
</reference>
<dbReference type="Gene3D" id="2.30.31.70">
    <property type="match status" value="1"/>
</dbReference>
<dbReference type="Pfam" id="PF02229">
    <property type="entry name" value="PC4"/>
    <property type="match status" value="1"/>
</dbReference>
<comment type="caution">
    <text evidence="2">The sequence shown here is derived from an EMBL/GenBank/DDBJ whole genome shotgun (WGS) entry which is preliminary data.</text>
</comment>
<dbReference type="InterPro" id="IPR003173">
    <property type="entry name" value="PC4_C"/>
</dbReference>
<gene>
    <name evidence="2" type="ORF">JOC73_002677</name>
</gene>
<dbReference type="RefSeq" id="WP_204403999.1">
    <property type="nucleotide sequence ID" value="NZ_JAFBEE010000024.1"/>
</dbReference>
<dbReference type="InterPro" id="IPR017154">
    <property type="entry name" value="PC4-like"/>
</dbReference>
<evidence type="ECO:0000313" key="2">
    <source>
        <dbReference type="EMBL" id="MBM7616101.1"/>
    </source>
</evidence>
<dbReference type="EMBL" id="JAFBEE010000024">
    <property type="protein sequence ID" value="MBM7616101.1"/>
    <property type="molecule type" value="Genomic_DNA"/>
</dbReference>
<evidence type="ECO:0000259" key="1">
    <source>
        <dbReference type="Pfam" id="PF02229"/>
    </source>
</evidence>